<proteinExistence type="predicted"/>
<reference evidence="2" key="1">
    <citation type="submission" date="2016-11" db="UniProtKB">
        <authorList>
            <consortium name="WormBaseParasite"/>
        </authorList>
    </citation>
    <scope>IDENTIFICATION</scope>
    <source>
        <strain evidence="2">KR3021</strain>
    </source>
</reference>
<organism evidence="1 2">
    <name type="scientific">Rhabditophanes sp. KR3021</name>
    <dbReference type="NCBI Taxonomy" id="114890"/>
    <lineage>
        <taxon>Eukaryota</taxon>
        <taxon>Metazoa</taxon>
        <taxon>Ecdysozoa</taxon>
        <taxon>Nematoda</taxon>
        <taxon>Chromadorea</taxon>
        <taxon>Rhabditida</taxon>
        <taxon>Tylenchina</taxon>
        <taxon>Panagrolaimomorpha</taxon>
        <taxon>Strongyloidoidea</taxon>
        <taxon>Alloionematidae</taxon>
        <taxon>Rhabditophanes</taxon>
    </lineage>
</organism>
<protein>
    <submittedName>
        <fullName evidence="2">P-type domain-containing protein</fullName>
    </submittedName>
</protein>
<dbReference type="Proteomes" id="UP000095286">
    <property type="component" value="Unplaced"/>
</dbReference>
<name>A0AC35U2U3_9BILA</name>
<accession>A0AC35U2U3</accession>
<sequence>MLFSGGLLFVGLICSAACQAQSTVPITSRLDCFPDPNASQDACIARGCIWDNTGDQTDQTIPLCYFPTNTGYVLQKNNGDGSYVLGKSANSPANPFGADIQQLNLKTTQLGQTLKVSIGVSGRYIPPVPLLEDAMWSASDSFNFVPNNDTGTFYFNVNRKSNNRNIFDTSIGGLLFSDKFIQIATYLPSKNFYGLGEEVHHTIRHDFSVYTTWGLFDRDMAPDSVDPNDHNLYGVHPFYMVVEPDGQAHGVLIFNSNAQEFVTGPAPHLVYRTIGGQLDLYFFPGPNPEDVIQQYNSLIGRPFLPPLWSLGFQLSRWGYNSLSDAQEIIQNNIDKQIPLDVIYFDIDYMERYKDFTIGPNFDGLGDYVSDLKKKHNIKTFLMFDPAIEVDYPTYQRAIEQNASFISWPRADMVQNSVNSIYPLTKNTNVMLGVVWPDKHVAFPDFLDQTEQTVNWWADEIGRFWDVVNFSGLWIDMNEPSDFSTNKPHVFSDVKADKCSDNSCLETLKCPLTGPDSQYDKPPYQTYSVYEYGGDTVLSTKTLCMTAVAKNGNEYFYNTKNLFGWSESVATKKAMDAAMRKRGHKERNVVFSRSTYVSSGRYGGHWLGDNNAHYQDMKTTVIGVQEFNMFGVTYVGSDVCGFNGNTNEELCLRWQQLGSFHSFFRNHNTRGNNPQDPAQWTSVTNAAIKANAFRYKNIPYLYTLHYKASLFGGTVVRPVFFEFPNDSEVLDLGHQFMWGSALMIVPVLDAGVSTVRAYLPQADEGWYSMYDFDYGAQMPSGYSVFPAPTTYNTPSFIRGGSIIPRLTTTSTTLPSNINNEHTILIALDSNLSARGDFYYDEGNPEISANDAPSTYTHLNYYYESNTTSSTLGIRVNTFVSDSKGYSINTIEIFGYPYHVDYSSFKLNGYPKSVIVAQSSYSPFSKILRVTFIQARKSANTKFPEIDSGDSEAHYTWQHLIN</sequence>
<evidence type="ECO:0000313" key="1">
    <source>
        <dbReference type="Proteomes" id="UP000095286"/>
    </source>
</evidence>
<dbReference type="WBParaSite" id="RSKR_0000739100.1">
    <property type="protein sequence ID" value="RSKR_0000739100.1"/>
    <property type="gene ID" value="RSKR_0000739100"/>
</dbReference>
<evidence type="ECO:0000313" key="2">
    <source>
        <dbReference type="WBParaSite" id="RSKR_0000739100.1"/>
    </source>
</evidence>